<protein>
    <submittedName>
        <fullName evidence="1">Uncharacterized protein</fullName>
    </submittedName>
</protein>
<accession>A0AAV8ZSK2</accession>
<reference evidence="1" key="1">
    <citation type="journal article" date="2023" name="Insect Mol. Biol.">
        <title>Genome sequencing provides insights into the evolution of gene families encoding plant cell wall-degrading enzymes in longhorned beetles.</title>
        <authorList>
            <person name="Shin N.R."/>
            <person name="Okamura Y."/>
            <person name="Kirsch R."/>
            <person name="Pauchet Y."/>
        </authorList>
    </citation>
    <scope>NUCLEOTIDE SEQUENCE</scope>
    <source>
        <strain evidence="1">RBIC_L_NR</strain>
    </source>
</reference>
<evidence type="ECO:0000313" key="1">
    <source>
        <dbReference type="EMBL" id="KAJ8969020.1"/>
    </source>
</evidence>
<proteinExistence type="predicted"/>
<dbReference type="PANTHER" id="PTHR33198:SF19">
    <property type="entry name" value="CCHC-TYPE DOMAIN-CONTAINING PROTEIN"/>
    <property type="match status" value="1"/>
</dbReference>
<comment type="caution">
    <text evidence="1">The sequence shown here is derived from an EMBL/GenBank/DDBJ whole genome shotgun (WGS) entry which is preliminary data.</text>
</comment>
<sequence length="166" mass="19517">MAAHSDYVEHLREFDPADLDWSIFKRRIDNYCIANEITDENRKGAILFNVLSEEAYKLVYNWCLPTEPTDENYSELIPLLTEHFKPSLTVFAVRYQFYNSPRTSSETVRDWSARLRNLVVLCEYEELDMVLRDHFIVGYNKGPVQDRLFQKKKSITFKKGSGNSSF</sequence>
<dbReference type="EMBL" id="JANEYF010000606">
    <property type="protein sequence ID" value="KAJ8969020.1"/>
    <property type="molecule type" value="Genomic_DNA"/>
</dbReference>
<organism evidence="1 2">
    <name type="scientific">Rhamnusium bicolor</name>
    <dbReference type="NCBI Taxonomy" id="1586634"/>
    <lineage>
        <taxon>Eukaryota</taxon>
        <taxon>Metazoa</taxon>
        <taxon>Ecdysozoa</taxon>
        <taxon>Arthropoda</taxon>
        <taxon>Hexapoda</taxon>
        <taxon>Insecta</taxon>
        <taxon>Pterygota</taxon>
        <taxon>Neoptera</taxon>
        <taxon>Endopterygota</taxon>
        <taxon>Coleoptera</taxon>
        <taxon>Polyphaga</taxon>
        <taxon>Cucujiformia</taxon>
        <taxon>Chrysomeloidea</taxon>
        <taxon>Cerambycidae</taxon>
        <taxon>Lepturinae</taxon>
        <taxon>Rhagiini</taxon>
        <taxon>Rhamnusium</taxon>
    </lineage>
</organism>
<dbReference type="AlphaFoldDB" id="A0AAV8ZSK2"/>
<keyword evidence="2" id="KW-1185">Reference proteome</keyword>
<evidence type="ECO:0000313" key="2">
    <source>
        <dbReference type="Proteomes" id="UP001162156"/>
    </source>
</evidence>
<dbReference type="Proteomes" id="UP001162156">
    <property type="component" value="Unassembled WGS sequence"/>
</dbReference>
<name>A0AAV8ZSK2_9CUCU</name>
<dbReference type="PANTHER" id="PTHR33198">
    <property type="entry name" value="ANK_REP_REGION DOMAIN-CONTAINING PROTEIN-RELATED"/>
    <property type="match status" value="1"/>
</dbReference>
<gene>
    <name evidence="1" type="ORF">NQ314_001975</name>
</gene>